<protein>
    <submittedName>
        <fullName evidence="1">Uncharacterized protein</fullName>
    </submittedName>
</protein>
<gene>
    <name evidence="1" type="ORF">H8693_04150</name>
</gene>
<sequence length="108" mass="11918">MEEKKRKVYIEANPAGEVTRIFSDAFEQPGAGAVLIDEGNGDRYAHAQSHYLAKDIRDEYGRANYRWTGEALEEIPEAEKPAAPAPGRSELEILRETVDMLVISALGG</sequence>
<reference evidence="1" key="1">
    <citation type="submission" date="2020-08" db="EMBL/GenBank/DDBJ databases">
        <title>Genome public.</title>
        <authorList>
            <person name="Liu C."/>
            <person name="Sun Q."/>
        </authorList>
    </citation>
    <scope>NUCLEOTIDE SEQUENCE</scope>
    <source>
        <strain evidence="1">NSJ-63</strain>
    </source>
</reference>
<evidence type="ECO:0000313" key="1">
    <source>
        <dbReference type="EMBL" id="MBC8538124.1"/>
    </source>
</evidence>
<evidence type="ECO:0000313" key="2">
    <source>
        <dbReference type="Proteomes" id="UP000617951"/>
    </source>
</evidence>
<dbReference type="EMBL" id="JACRSS010000001">
    <property type="protein sequence ID" value="MBC8538124.1"/>
    <property type="molecule type" value="Genomic_DNA"/>
</dbReference>
<keyword evidence="2" id="KW-1185">Reference proteome</keyword>
<comment type="caution">
    <text evidence="1">The sequence shown here is derived from an EMBL/GenBank/DDBJ whole genome shotgun (WGS) entry which is preliminary data.</text>
</comment>
<dbReference type="Proteomes" id="UP000617951">
    <property type="component" value="Unassembled WGS sequence"/>
</dbReference>
<dbReference type="RefSeq" id="WP_249279902.1">
    <property type="nucleotide sequence ID" value="NZ_JACRSS010000001.1"/>
</dbReference>
<name>A0A926DIY4_9FIRM</name>
<accession>A0A926DIY4</accession>
<dbReference type="AlphaFoldDB" id="A0A926DIY4"/>
<proteinExistence type="predicted"/>
<organism evidence="1 2">
    <name type="scientific">Guopingia tenuis</name>
    <dbReference type="NCBI Taxonomy" id="2763656"/>
    <lineage>
        <taxon>Bacteria</taxon>
        <taxon>Bacillati</taxon>
        <taxon>Bacillota</taxon>
        <taxon>Clostridia</taxon>
        <taxon>Christensenellales</taxon>
        <taxon>Christensenellaceae</taxon>
        <taxon>Guopingia</taxon>
    </lineage>
</organism>